<feature type="region of interest" description="Disordered" evidence="1">
    <location>
        <begin position="14"/>
        <end position="41"/>
    </location>
</feature>
<proteinExistence type="predicted"/>
<reference evidence="2 3" key="1">
    <citation type="submission" date="2024-09" db="EMBL/GenBank/DDBJ databases">
        <title>Chromosome-scale assembly of Riccia sorocarpa.</title>
        <authorList>
            <person name="Paukszto L."/>
        </authorList>
    </citation>
    <scope>NUCLEOTIDE SEQUENCE [LARGE SCALE GENOMIC DNA]</scope>
    <source>
        <strain evidence="2">LP-2024</strain>
        <tissue evidence="2">Aerial parts of the thallus</tissue>
    </source>
</reference>
<keyword evidence="3" id="KW-1185">Reference proteome</keyword>
<organism evidence="2 3">
    <name type="scientific">Riccia sorocarpa</name>
    <dbReference type="NCBI Taxonomy" id="122646"/>
    <lineage>
        <taxon>Eukaryota</taxon>
        <taxon>Viridiplantae</taxon>
        <taxon>Streptophyta</taxon>
        <taxon>Embryophyta</taxon>
        <taxon>Marchantiophyta</taxon>
        <taxon>Marchantiopsida</taxon>
        <taxon>Marchantiidae</taxon>
        <taxon>Marchantiales</taxon>
        <taxon>Ricciaceae</taxon>
        <taxon>Riccia</taxon>
    </lineage>
</organism>
<evidence type="ECO:0000256" key="1">
    <source>
        <dbReference type="SAM" id="MobiDB-lite"/>
    </source>
</evidence>
<evidence type="ECO:0000313" key="3">
    <source>
        <dbReference type="Proteomes" id="UP001633002"/>
    </source>
</evidence>
<accession>A0ABD3GDF3</accession>
<gene>
    <name evidence="2" type="ORF">R1sor_025993</name>
</gene>
<sequence length="113" mass="12479">MCCNCGSAFQLEQQSKEMTRLKEEQSTQSKRQEEETSSLKEEAALIKDQLYPLVRDRYAAEGTGENELEEGVEGLSGEELFQLLRGGGVEERGLVGLGRLHVLQESNGSLLSS</sequence>
<dbReference type="Proteomes" id="UP001633002">
    <property type="component" value="Unassembled WGS sequence"/>
</dbReference>
<name>A0ABD3GDF3_9MARC</name>
<protein>
    <submittedName>
        <fullName evidence="2">Uncharacterized protein</fullName>
    </submittedName>
</protein>
<comment type="caution">
    <text evidence="2">The sequence shown here is derived from an EMBL/GenBank/DDBJ whole genome shotgun (WGS) entry which is preliminary data.</text>
</comment>
<dbReference type="EMBL" id="JBJQOH010000008">
    <property type="protein sequence ID" value="KAL3676045.1"/>
    <property type="molecule type" value="Genomic_DNA"/>
</dbReference>
<evidence type="ECO:0000313" key="2">
    <source>
        <dbReference type="EMBL" id="KAL3676045.1"/>
    </source>
</evidence>
<dbReference type="AlphaFoldDB" id="A0ABD3GDF3"/>